<evidence type="ECO:0000313" key="6">
    <source>
        <dbReference type="Proteomes" id="UP001172721"/>
    </source>
</evidence>
<evidence type="ECO:0000259" key="3">
    <source>
        <dbReference type="Pfam" id="PF07261"/>
    </source>
</evidence>
<dbReference type="EMBL" id="JAUHTR010000006">
    <property type="protein sequence ID" value="MDN4525352.1"/>
    <property type="molecule type" value="Genomic_DNA"/>
</dbReference>
<sequence length="282" mass="32536">MARPKKEGLQYFPLDVDMDQDDKVALIEAKHGLTGFSIIVKLFMKIYKNGYFYEWTAKEQLLFSSRINMELSTIEEVIEDCISWGVFNRDLLERYEILTSKGIQERYAEATARRKEVVYIDEYLLVKPEQHIGNSRIRIRLMNLDKEIVSEDLNPKNGDKTPMPEQPKKEKPAPNVFDLLINNRIIKPENINEVMRDDIDDVMETFGFEDPLEMIQEAIKDSARGNGRTWKFVYNKLNDWRKKGYKNPREIGSTAGQGSSIDAIEQFAKKHGQQIGGGGHGV</sequence>
<protein>
    <submittedName>
        <fullName evidence="5">DUF4373 domain-containing protein</fullName>
    </submittedName>
</protein>
<dbReference type="Gene3D" id="1.10.10.630">
    <property type="entry name" value="DnaD domain-like"/>
    <property type="match status" value="1"/>
</dbReference>
<dbReference type="RefSeq" id="WP_301166391.1">
    <property type="nucleotide sequence ID" value="NZ_JAUHTR010000006.1"/>
</dbReference>
<dbReference type="PANTHER" id="PTHR39196:SF1">
    <property type="entry name" value="PRIMOSOME, DNAD SUBUNIT"/>
    <property type="match status" value="1"/>
</dbReference>
<dbReference type="Proteomes" id="UP001172721">
    <property type="component" value="Unassembled WGS sequence"/>
</dbReference>
<dbReference type="Pfam" id="PF14297">
    <property type="entry name" value="Lin1244_N"/>
    <property type="match status" value="1"/>
</dbReference>
<feature type="domain" description="DnaB/C C-terminal" evidence="3">
    <location>
        <begin position="192"/>
        <end position="250"/>
    </location>
</feature>
<feature type="region of interest" description="Disordered" evidence="2">
    <location>
        <begin position="151"/>
        <end position="172"/>
    </location>
</feature>
<name>A0ABT8HX48_9BACL</name>
<dbReference type="Pfam" id="PF07261">
    <property type="entry name" value="DnaB_2"/>
    <property type="match status" value="1"/>
</dbReference>
<accession>A0ABT8HX48</accession>
<dbReference type="SUPFAM" id="SSF158499">
    <property type="entry name" value="DnaD domain-like"/>
    <property type="match status" value="1"/>
</dbReference>
<proteinExistence type="inferred from homology"/>
<dbReference type="PANTHER" id="PTHR39196">
    <property type="entry name" value="PRIMOSOME, DNAD SUBUNIT"/>
    <property type="match status" value="1"/>
</dbReference>
<dbReference type="InterPro" id="IPR006343">
    <property type="entry name" value="DnaB/C_C"/>
</dbReference>
<evidence type="ECO:0000256" key="1">
    <source>
        <dbReference type="ARBA" id="ARBA00093462"/>
    </source>
</evidence>
<keyword evidence="6" id="KW-1185">Reference proteome</keyword>
<reference evidence="5" key="1">
    <citation type="submission" date="2023-07" db="EMBL/GenBank/DDBJ databases">
        <title>Fictibacillus sp. isolated from freshwater pond.</title>
        <authorList>
            <person name="Kirdat K."/>
            <person name="Bhat A."/>
            <person name="Mourya A."/>
            <person name="Yadav A."/>
        </authorList>
    </citation>
    <scope>NUCLEOTIDE SEQUENCE</scope>
    <source>
        <strain evidence="5">NE201</strain>
    </source>
</reference>
<evidence type="ECO:0000313" key="5">
    <source>
        <dbReference type="EMBL" id="MDN4525352.1"/>
    </source>
</evidence>
<gene>
    <name evidence="5" type="ORF">QYB97_12740</name>
</gene>
<dbReference type="InterPro" id="IPR025400">
    <property type="entry name" value="Lin1244/Lin1753-like_N"/>
</dbReference>
<feature type="domain" description="Lin1244/Lin1753-like N-terminal" evidence="4">
    <location>
        <begin position="11"/>
        <end position="103"/>
    </location>
</feature>
<comment type="similarity">
    <text evidence="1">Belongs to the DnaB/DnaD family.</text>
</comment>
<comment type="caution">
    <text evidence="5">The sequence shown here is derived from an EMBL/GenBank/DDBJ whole genome shotgun (WGS) entry which is preliminary data.</text>
</comment>
<evidence type="ECO:0000256" key="2">
    <source>
        <dbReference type="SAM" id="MobiDB-lite"/>
    </source>
</evidence>
<organism evidence="5 6">
    <name type="scientific">Fictibacillus fluitans</name>
    <dbReference type="NCBI Taxonomy" id="3058422"/>
    <lineage>
        <taxon>Bacteria</taxon>
        <taxon>Bacillati</taxon>
        <taxon>Bacillota</taxon>
        <taxon>Bacilli</taxon>
        <taxon>Bacillales</taxon>
        <taxon>Fictibacillaceae</taxon>
        <taxon>Fictibacillus</taxon>
    </lineage>
</organism>
<dbReference type="InterPro" id="IPR034829">
    <property type="entry name" value="DnaD-like_sf"/>
</dbReference>
<evidence type="ECO:0000259" key="4">
    <source>
        <dbReference type="Pfam" id="PF14297"/>
    </source>
</evidence>